<dbReference type="Pfam" id="PF08327">
    <property type="entry name" value="AHSA1"/>
    <property type="match status" value="1"/>
</dbReference>
<protein>
    <submittedName>
        <fullName evidence="3">Putative glutathione S-transferase-related transmembrane protein</fullName>
    </submittedName>
</protein>
<evidence type="ECO:0000259" key="2">
    <source>
        <dbReference type="Pfam" id="PF08327"/>
    </source>
</evidence>
<keyword evidence="3" id="KW-0472">Membrane</keyword>
<proteinExistence type="inferred from homology"/>
<feature type="domain" description="Activator of Hsp90 ATPase homologue 1/2-like C-terminal" evidence="2">
    <location>
        <begin position="23"/>
        <end position="150"/>
    </location>
</feature>
<reference evidence="3 4" key="1">
    <citation type="journal article" date="2014" name="Genome Announc.">
        <title>Draft Genome Sequence of the Haloacid-Degrading Burkholderia caribensis Strain MBA4.</title>
        <authorList>
            <person name="Pan Y."/>
            <person name="Kong K.F."/>
            <person name="Tsang J.S."/>
        </authorList>
    </citation>
    <scope>NUCLEOTIDE SEQUENCE [LARGE SCALE GENOMIC DNA]</scope>
    <source>
        <strain evidence="3 4">MBA4</strain>
    </source>
</reference>
<dbReference type="GO" id="GO:0016740">
    <property type="term" value="F:transferase activity"/>
    <property type="evidence" value="ECO:0007669"/>
    <property type="project" value="UniProtKB-KW"/>
</dbReference>
<dbReference type="EMBL" id="CP012747">
    <property type="protein sequence ID" value="ALL68227.1"/>
    <property type="molecule type" value="Genomic_DNA"/>
</dbReference>
<comment type="similarity">
    <text evidence="1">Belongs to the AHA1 family.</text>
</comment>
<dbReference type="Gene3D" id="3.30.530.20">
    <property type="match status" value="1"/>
</dbReference>
<dbReference type="InterPro" id="IPR013538">
    <property type="entry name" value="ASHA1/2-like_C"/>
</dbReference>
<evidence type="ECO:0000256" key="1">
    <source>
        <dbReference type="ARBA" id="ARBA00006817"/>
    </source>
</evidence>
<dbReference type="AlphaFoldDB" id="A0A0P0RHX1"/>
<evidence type="ECO:0000313" key="3">
    <source>
        <dbReference type="EMBL" id="ALL68227.1"/>
    </source>
</evidence>
<dbReference type="RefSeq" id="WP_035998623.1">
    <property type="nucleotide sequence ID" value="NZ_CP012747.1"/>
</dbReference>
<sequence length="154" mass="17745">MSEDGDATPPIADLQIVSTRVFDFPRDLVFRAWTEPVHLAHWWGPKGFTHSFHEFDLRPGGNWRFAMHGPDGVDYKNHSVFVEIVAPERIVFDHVSGPHYRVTATFDAPSDEQTRITFRMVFETPAVCAQVKTFAVKANEENFDRLQKELKRMV</sequence>
<gene>
    <name evidence="3" type="ORF">K788_0000667</name>
</gene>
<dbReference type="CDD" id="cd08894">
    <property type="entry name" value="SRPBCC_CalC_Aha1-like_1"/>
    <property type="match status" value="1"/>
</dbReference>
<dbReference type="GeneID" id="69971962"/>
<accession>A0A0P0RHX1</accession>
<dbReference type="InterPro" id="IPR023393">
    <property type="entry name" value="START-like_dom_sf"/>
</dbReference>
<keyword evidence="3" id="KW-0812">Transmembrane</keyword>
<organism evidence="3 4">
    <name type="scientific">Paraburkholderia caribensis MBA4</name>
    <dbReference type="NCBI Taxonomy" id="1323664"/>
    <lineage>
        <taxon>Bacteria</taxon>
        <taxon>Pseudomonadati</taxon>
        <taxon>Pseudomonadota</taxon>
        <taxon>Betaproteobacteria</taxon>
        <taxon>Burkholderiales</taxon>
        <taxon>Burkholderiaceae</taxon>
        <taxon>Paraburkholderia</taxon>
    </lineage>
</organism>
<dbReference type="SUPFAM" id="SSF55961">
    <property type="entry name" value="Bet v1-like"/>
    <property type="match status" value="1"/>
</dbReference>
<evidence type="ECO:0000313" key="4">
    <source>
        <dbReference type="Proteomes" id="UP000019146"/>
    </source>
</evidence>
<keyword evidence="3" id="KW-0808">Transferase</keyword>
<dbReference type="KEGG" id="bcai:K788_0000667"/>
<name>A0A0P0RHX1_9BURK</name>
<dbReference type="Proteomes" id="UP000019146">
    <property type="component" value="Chromosome 2"/>
</dbReference>